<name>A0A1X6PAD5_PORUM</name>
<feature type="compositionally biased region" description="Pro residues" evidence="1">
    <location>
        <begin position="974"/>
        <end position="999"/>
    </location>
</feature>
<feature type="compositionally biased region" description="Basic and acidic residues" evidence="1">
    <location>
        <begin position="194"/>
        <end position="205"/>
    </location>
</feature>
<feature type="compositionally biased region" description="Basic and acidic residues" evidence="1">
    <location>
        <begin position="797"/>
        <end position="815"/>
    </location>
</feature>
<feature type="region of interest" description="Disordered" evidence="1">
    <location>
        <begin position="1539"/>
        <end position="1570"/>
    </location>
</feature>
<feature type="region of interest" description="Disordered" evidence="1">
    <location>
        <begin position="304"/>
        <end position="392"/>
    </location>
</feature>
<feature type="compositionally biased region" description="Basic residues" evidence="1">
    <location>
        <begin position="362"/>
        <end position="381"/>
    </location>
</feature>
<feature type="region of interest" description="Disordered" evidence="1">
    <location>
        <begin position="1608"/>
        <end position="1648"/>
    </location>
</feature>
<feature type="region of interest" description="Disordered" evidence="1">
    <location>
        <begin position="1195"/>
        <end position="1383"/>
    </location>
</feature>
<feature type="compositionally biased region" description="Pro residues" evidence="1">
    <location>
        <begin position="1231"/>
        <end position="1249"/>
    </location>
</feature>
<evidence type="ECO:0000256" key="1">
    <source>
        <dbReference type="SAM" id="MobiDB-lite"/>
    </source>
</evidence>
<feature type="compositionally biased region" description="Basic residues" evidence="1">
    <location>
        <begin position="1099"/>
        <end position="1109"/>
    </location>
</feature>
<feature type="compositionally biased region" description="Pro residues" evidence="1">
    <location>
        <begin position="1048"/>
        <end position="1059"/>
    </location>
</feature>
<feature type="region of interest" description="Disordered" evidence="1">
    <location>
        <begin position="1436"/>
        <end position="1466"/>
    </location>
</feature>
<feature type="compositionally biased region" description="Low complexity" evidence="1">
    <location>
        <begin position="1338"/>
        <end position="1351"/>
    </location>
</feature>
<feature type="region of interest" description="Disordered" evidence="1">
    <location>
        <begin position="614"/>
        <end position="646"/>
    </location>
</feature>
<feature type="compositionally biased region" description="Low complexity" evidence="1">
    <location>
        <begin position="944"/>
        <end position="954"/>
    </location>
</feature>
<reference evidence="2 3" key="1">
    <citation type="submission" date="2017-03" db="EMBL/GenBank/DDBJ databases">
        <title>WGS assembly of Porphyra umbilicalis.</title>
        <authorList>
            <person name="Brawley S.H."/>
            <person name="Blouin N.A."/>
            <person name="Ficko-Blean E."/>
            <person name="Wheeler G.L."/>
            <person name="Lohr M."/>
            <person name="Goodson H.V."/>
            <person name="Jenkins J.W."/>
            <person name="Blaby-Haas C.E."/>
            <person name="Helliwell K.E."/>
            <person name="Chan C."/>
            <person name="Marriage T."/>
            <person name="Bhattacharya D."/>
            <person name="Klein A.S."/>
            <person name="Badis Y."/>
            <person name="Brodie J."/>
            <person name="Cao Y."/>
            <person name="Collen J."/>
            <person name="Dittami S.M."/>
            <person name="Gachon C.M."/>
            <person name="Green B.R."/>
            <person name="Karpowicz S."/>
            <person name="Kim J.W."/>
            <person name="Kudahl U."/>
            <person name="Lin S."/>
            <person name="Michel G."/>
            <person name="Mittag M."/>
            <person name="Olson B.J."/>
            <person name="Pangilinan J."/>
            <person name="Peng Y."/>
            <person name="Qiu H."/>
            <person name="Shu S."/>
            <person name="Singer J.T."/>
            <person name="Smith A.G."/>
            <person name="Sprecher B.N."/>
            <person name="Wagner V."/>
            <person name="Wang W."/>
            <person name="Wang Z.-Y."/>
            <person name="Yan J."/>
            <person name="Yarish C."/>
            <person name="Zoeuner-Riek S."/>
            <person name="Zhuang Y."/>
            <person name="Zou Y."/>
            <person name="Lindquist E.A."/>
            <person name="Grimwood J."/>
            <person name="Barry K."/>
            <person name="Rokhsar D.S."/>
            <person name="Schmutz J."/>
            <person name="Stiller J.W."/>
            <person name="Grossman A.R."/>
            <person name="Prochnik S.E."/>
        </authorList>
    </citation>
    <scope>NUCLEOTIDE SEQUENCE [LARGE SCALE GENOMIC DNA]</scope>
    <source>
        <strain evidence="2">4086291</strain>
    </source>
</reference>
<feature type="region of interest" description="Disordered" evidence="1">
    <location>
        <begin position="761"/>
        <end position="815"/>
    </location>
</feature>
<feature type="region of interest" description="Disordered" evidence="1">
    <location>
        <begin position="25"/>
        <end position="50"/>
    </location>
</feature>
<feature type="compositionally biased region" description="Pro residues" evidence="1">
    <location>
        <begin position="1614"/>
        <end position="1623"/>
    </location>
</feature>
<feature type="compositionally biased region" description="Polar residues" evidence="1">
    <location>
        <begin position="34"/>
        <end position="47"/>
    </location>
</feature>
<feature type="compositionally biased region" description="Pro residues" evidence="1">
    <location>
        <begin position="1367"/>
        <end position="1379"/>
    </location>
</feature>
<feature type="region of interest" description="Disordered" evidence="1">
    <location>
        <begin position="944"/>
        <end position="1062"/>
    </location>
</feature>
<evidence type="ECO:0000313" key="3">
    <source>
        <dbReference type="Proteomes" id="UP000218209"/>
    </source>
</evidence>
<feature type="compositionally biased region" description="Basic and acidic residues" evidence="1">
    <location>
        <begin position="172"/>
        <end position="187"/>
    </location>
</feature>
<accession>A0A1X6PAD5</accession>
<dbReference type="Proteomes" id="UP000218209">
    <property type="component" value="Unassembled WGS sequence"/>
</dbReference>
<feature type="compositionally biased region" description="Basic residues" evidence="1">
    <location>
        <begin position="1197"/>
        <end position="1210"/>
    </location>
</feature>
<feature type="compositionally biased region" description="Basic residues" evidence="1">
    <location>
        <begin position="452"/>
        <end position="461"/>
    </location>
</feature>
<organism evidence="2 3">
    <name type="scientific">Porphyra umbilicalis</name>
    <name type="common">Purple laver</name>
    <name type="synonym">Red alga</name>
    <dbReference type="NCBI Taxonomy" id="2786"/>
    <lineage>
        <taxon>Eukaryota</taxon>
        <taxon>Rhodophyta</taxon>
        <taxon>Bangiophyceae</taxon>
        <taxon>Bangiales</taxon>
        <taxon>Bangiaceae</taxon>
        <taxon>Porphyra</taxon>
    </lineage>
</organism>
<feature type="compositionally biased region" description="Polar residues" evidence="1">
    <location>
        <begin position="1006"/>
        <end position="1026"/>
    </location>
</feature>
<feature type="region of interest" description="Disordered" evidence="1">
    <location>
        <begin position="1086"/>
        <end position="1122"/>
    </location>
</feature>
<feature type="compositionally biased region" description="Basic residues" evidence="1">
    <location>
        <begin position="624"/>
        <end position="633"/>
    </location>
</feature>
<feature type="compositionally biased region" description="Gly residues" evidence="1">
    <location>
        <begin position="1317"/>
        <end position="1329"/>
    </location>
</feature>
<protein>
    <submittedName>
        <fullName evidence="2">Uncharacterized protein</fullName>
    </submittedName>
</protein>
<feature type="region of interest" description="Disordered" evidence="1">
    <location>
        <begin position="172"/>
        <end position="239"/>
    </location>
</feature>
<feature type="compositionally biased region" description="Pro residues" evidence="1">
    <location>
        <begin position="1544"/>
        <end position="1566"/>
    </location>
</feature>
<evidence type="ECO:0000313" key="2">
    <source>
        <dbReference type="EMBL" id="OSX77852.1"/>
    </source>
</evidence>
<feature type="compositionally biased region" description="Polar residues" evidence="1">
    <location>
        <begin position="885"/>
        <end position="895"/>
    </location>
</feature>
<feature type="compositionally biased region" description="Basic and acidic residues" evidence="1">
    <location>
        <begin position="843"/>
        <end position="863"/>
    </location>
</feature>
<feature type="region of interest" description="Disordered" evidence="1">
    <location>
        <begin position="827"/>
        <end position="913"/>
    </location>
</feature>
<feature type="compositionally biased region" description="Basic and acidic residues" evidence="1">
    <location>
        <begin position="1087"/>
        <end position="1096"/>
    </location>
</feature>
<gene>
    <name evidence="2" type="ORF">BU14_0130s0008</name>
</gene>
<proteinExistence type="predicted"/>
<feature type="compositionally biased region" description="Basic and acidic residues" evidence="1">
    <location>
        <begin position="1110"/>
        <end position="1122"/>
    </location>
</feature>
<sequence length="1862" mass="195648">MTGGGAPTAALPRSARGCTPREAAGANLRRSHLPNVTGTQLTSVTRTTRPRKDHFSICDTSKLSGRSTTAAAYDTTLLAIAATVYQRSAWSSTATISHSHERGEGDGRQVARRKHLIVPEDVHGEDHDGGALVDALGDPHEEGAEVEGAALLELLVQLGVGERRHRRHVLVEDNGKDGQGGEDRRVADQNPPIVHRDSRVKEERAVGGLDDGDDEAAVDDKLRQPRRSGVRISPVPQEEAGEVAEFRHAHVGRQGGLAPLLARDANANVGRGNHANVVAAVPNRRHALPRLRLEGGDERRLLGGGAAARHRRRRADGRVDKGVAEGRRREQHGQRVAVDNQPVAAAEAPKAVERPPRVGGRGGRRRCRPVRRRQPRQRKQPRAAVNEARAHRHTRGGFDLVTREHPRAHARVAETLQRVPHARREAVLHPRQCHDGHAHLQPPLRGRHRRRALAGGRRHARGGQVVGEAPDGGPVEHPPRVDEGAEPLPRHIATLLVEPVGRRDERRDGHVRALDVEARFAARHHDRAGGAGDEHDADRLGKADERDLVGGRCLKVPPRRAAAELHPRLARRATVAPLRVHGGDIVRECNGQHRVTEAHLDAPVAAAAPGVAHGAGAGGACARRQPRQRRRGARQRDGHVGGDGGAAVHPHAVTHRAAAAAAAAAVRPTTQPPQADAAGLWQTRRAQVLAHIVQRVVPKQHRPQVQLLKRHLVARQRPRLVRQQKPDPPELLWAVGRAHDRRVGRARAELRVPLNGRRVDELGHIQVNPQRHGDDGGEEEKVAKGVEPRRAATPAEGGERQRQADEQQEEEFGHAVDLHIELADLGPRRRRVEHRPRVAANVHDGDGGAARRDDGVGPEHVVDGEGLGGGGAGCPPPAGAGAASSRPTNESSARTGASACSVRRASSTAASPPRRCVVCAARRSFQSVSPSSWSVRMKRVCSSSASSASATPSAGAPPPSPRPRGPAVATPPAGAAPPPSAAPPPAACRPPVPPPPPPRSRGTARNNTQSAGTRWSMVNTSTSPTRMSRLETVSVHAPRPPSVAAVPTAPPPPRPPPPAAAAAAWRVIHRPIPPRARRVVARLLGHANREHKREGPKVGPKKPHPQRGHKLGERHAEEEGVVKEAKLLKEDAGEEGYGRVLGVAHRVGRRRRRRPRRRCCRDAAAARAVAAAAANGDDAHGRVLAAGGVPLGLCPRLRQRRRRRPQRAARTRTDGAPAAGGRVTPAGGGHPAPPPPPPAAPPPGEPPPNAQLSPLAAASDATPGLPPPPPQTRGARRRGRRRGAAPRRPAGRRVGGDAPRGEIRRRRGKVGEAPALVGGGGGGGGGGGTARRRPPAAVPSVGRAPMAARHTIGGGGAAAAGGVAPRRLPPPLPRAPPPAATAGGAVAAAAAAAGGAGLRPAERAARRGPHPHPPPAAAAAAADAAGGPAAACGGAGAAAAPAVPAPPRPPAAGRARTPPPTVVAAGGGGAARGCARYLFRGGSAVAAINSCVAINHEDAASSLQWCYKACERVVLVNFCWHPEDDSQFPQIFPSHARLADSLTPPSPPVSHLRPPSPPLPRSPPAPRGKRYVTLAPSSMVARFVASSKPIAAGDAGAGAAAAAVGAATGKPAASSPPPPPAPRPRNCSTTPRTYPPVRSPPPKTYRAVSCATSRSASFATATPPPPRMGHTHGAALSSSQVRAQHHAGSCVTPLATARFSHSVPRHLTEKKALFLHGWTSPMPYVRPSCKTTCTDTVQADASQHVGITVLRRPPEPYESCSAAALPMDGLQKMHKSTVFNESMTRESPALSAGLGAKLRENAFILNDNQEKPSEGTQRVTMNAYDLHDQSVGYTPPALDMNSSPRHYRILPVLPPLLAHDSK</sequence>
<feature type="compositionally biased region" description="Basic and acidic residues" evidence="1">
    <location>
        <begin position="771"/>
        <end position="790"/>
    </location>
</feature>
<keyword evidence="3" id="KW-1185">Reference proteome</keyword>
<feature type="region of interest" description="Disordered" evidence="1">
    <location>
        <begin position="452"/>
        <end position="486"/>
    </location>
</feature>
<feature type="compositionally biased region" description="Pro residues" evidence="1">
    <location>
        <begin position="1633"/>
        <end position="1643"/>
    </location>
</feature>
<feature type="compositionally biased region" description="Pro residues" evidence="1">
    <location>
        <begin position="955"/>
        <end position="964"/>
    </location>
</feature>
<dbReference type="EMBL" id="KV918826">
    <property type="protein sequence ID" value="OSX77852.1"/>
    <property type="molecule type" value="Genomic_DNA"/>
</dbReference>
<feature type="compositionally biased region" description="Basic residues" evidence="1">
    <location>
        <begin position="1274"/>
        <end position="1291"/>
    </location>
</feature>
<feature type="region of interest" description="Disordered" evidence="1">
    <location>
        <begin position="1397"/>
        <end position="1422"/>
    </location>
</feature>
<feature type="compositionally biased region" description="Basic and acidic residues" evidence="1">
    <location>
        <begin position="316"/>
        <end position="333"/>
    </location>
</feature>